<organism evidence="2 3">
    <name type="scientific">Hymenobacter monticola</name>
    <dbReference type="NCBI Taxonomy" id="1705399"/>
    <lineage>
        <taxon>Bacteria</taxon>
        <taxon>Pseudomonadati</taxon>
        <taxon>Bacteroidota</taxon>
        <taxon>Cytophagia</taxon>
        <taxon>Cytophagales</taxon>
        <taxon>Hymenobacteraceae</taxon>
        <taxon>Hymenobacter</taxon>
    </lineage>
</organism>
<evidence type="ECO:0000313" key="2">
    <source>
        <dbReference type="EMBL" id="UOE32504.1"/>
    </source>
</evidence>
<keyword evidence="1" id="KW-0472">Membrane</keyword>
<feature type="transmembrane region" description="Helical" evidence="1">
    <location>
        <begin position="63"/>
        <end position="81"/>
    </location>
</feature>
<proteinExistence type="predicted"/>
<keyword evidence="3" id="KW-1185">Reference proteome</keyword>
<keyword evidence="1" id="KW-1133">Transmembrane helix</keyword>
<protein>
    <recommendedName>
        <fullName evidence="4">YcxB family protein</fullName>
    </recommendedName>
</protein>
<feature type="transmembrane region" description="Helical" evidence="1">
    <location>
        <begin position="32"/>
        <end position="51"/>
    </location>
</feature>
<evidence type="ECO:0008006" key="4">
    <source>
        <dbReference type="Google" id="ProtNLM"/>
    </source>
</evidence>
<dbReference type="RefSeq" id="WP_243511243.1">
    <property type="nucleotide sequence ID" value="NZ_CP094534.1"/>
</dbReference>
<keyword evidence="1" id="KW-0812">Transmembrane</keyword>
<accession>A0ABY4B144</accession>
<sequence>MQQIVIAASPLTYSEYKKLMFADLQARHLPRLISFAFLSFVMLLIVGVALYDEELTAKNLQALAIPIIFPAGLVFIWIATWQSWRKQYYQSDALQNGAAYYLNDREIVLEGLSQEPILWSNVERTAKQVGQWILLRQATTSLNGICFLNTAAVLPPSTREELLALLKRKRIKPI</sequence>
<dbReference type="EMBL" id="CP094534">
    <property type="protein sequence ID" value="UOE32504.1"/>
    <property type="molecule type" value="Genomic_DNA"/>
</dbReference>
<evidence type="ECO:0000256" key="1">
    <source>
        <dbReference type="SAM" id="Phobius"/>
    </source>
</evidence>
<gene>
    <name evidence="2" type="ORF">MTP16_15360</name>
</gene>
<reference evidence="2 3" key="1">
    <citation type="submission" date="2022-03" db="EMBL/GenBank/DDBJ databases">
        <title>Hymenobactersp. isolated from the air.</title>
        <authorList>
            <person name="Won M."/>
            <person name="Kwon S.-W."/>
        </authorList>
    </citation>
    <scope>NUCLEOTIDE SEQUENCE [LARGE SCALE GENOMIC DNA]</scope>
    <source>
        <strain evidence="2 3">KACC 22596</strain>
    </source>
</reference>
<name>A0ABY4B144_9BACT</name>
<dbReference type="Proteomes" id="UP000831390">
    <property type="component" value="Chromosome"/>
</dbReference>
<evidence type="ECO:0000313" key="3">
    <source>
        <dbReference type="Proteomes" id="UP000831390"/>
    </source>
</evidence>